<evidence type="ECO:0000313" key="3">
    <source>
        <dbReference type="Proteomes" id="UP000182769"/>
    </source>
</evidence>
<dbReference type="Gene3D" id="3.30.450.20">
    <property type="entry name" value="PAS domain"/>
    <property type="match status" value="1"/>
</dbReference>
<organism evidence="2 3">
    <name type="scientific">Marinomonas fungiae</name>
    <dbReference type="NCBI Taxonomy" id="1137284"/>
    <lineage>
        <taxon>Bacteria</taxon>
        <taxon>Pseudomonadati</taxon>
        <taxon>Pseudomonadota</taxon>
        <taxon>Gammaproteobacteria</taxon>
        <taxon>Oceanospirillales</taxon>
        <taxon>Oceanospirillaceae</taxon>
        <taxon>Marinomonas</taxon>
    </lineage>
</organism>
<dbReference type="RefSeq" id="WP_055462689.1">
    <property type="nucleotide sequence ID" value="NZ_CYHG01000004.1"/>
</dbReference>
<dbReference type="GO" id="GO:0003677">
    <property type="term" value="F:DNA binding"/>
    <property type="evidence" value="ECO:0007669"/>
    <property type="project" value="UniProtKB-KW"/>
</dbReference>
<reference evidence="3" key="1">
    <citation type="submission" date="2015-08" db="EMBL/GenBank/DDBJ databases">
        <authorList>
            <person name="Varghese N."/>
        </authorList>
    </citation>
    <scope>NUCLEOTIDE SEQUENCE [LARGE SCALE GENOMIC DNA]</scope>
    <source>
        <strain evidence="3">JCM 18476</strain>
    </source>
</reference>
<protein>
    <submittedName>
        <fullName evidence="2">DNA-binding transcriptional regulator, CsgD family</fullName>
    </submittedName>
</protein>
<name>A0A0K6IKW0_9GAMM</name>
<dbReference type="InterPro" id="IPR016032">
    <property type="entry name" value="Sig_transdc_resp-reg_C-effctor"/>
</dbReference>
<dbReference type="AlphaFoldDB" id="A0A0K6IKW0"/>
<accession>A0A0K6IKW0</accession>
<feature type="domain" description="HTH luxR-type" evidence="1">
    <location>
        <begin position="304"/>
        <end position="361"/>
    </location>
</feature>
<proteinExistence type="predicted"/>
<keyword evidence="2" id="KW-0238">DNA-binding</keyword>
<keyword evidence="3" id="KW-1185">Reference proteome</keyword>
<dbReference type="SMART" id="SM00421">
    <property type="entry name" value="HTH_LUXR"/>
    <property type="match status" value="1"/>
</dbReference>
<dbReference type="Gene3D" id="1.10.10.10">
    <property type="entry name" value="Winged helix-like DNA-binding domain superfamily/Winged helix DNA-binding domain"/>
    <property type="match status" value="1"/>
</dbReference>
<dbReference type="STRING" id="1137284.GCA_001418205_01584"/>
<evidence type="ECO:0000313" key="2">
    <source>
        <dbReference type="EMBL" id="CUB03733.1"/>
    </source>
</evidence>
<dbReference type="InterPro" id="IPR036388">
    <property type="entry name" value="WH-like_DNA-bd_sf"/>
</dbReference>
<sequence>MQYEKDNQLFADIYRCITKPSHWVSVLDQVKARMNVASVAVQVIKKQYTGAMDLQWEARDSFSLEHSALHDKWVNNSDNPRLMIEVTKPLQVVRDEDVFREDCPIFRRFLKRLALAGLGKAIMLDITLPNDTLLSLIAHRHSHDDRPYDVEIERFLYALAPHLSQALEISQIFSHSMYQQHLLESVIDHISMGLLLIDEKGGVIWGSQMAEKMIQSSSVMTLHNQQLRFLNTSIHLSFRDILSRLTHHASGFERHILVVRDEGSNALEIMLTPFHDNGSLPYALVYLKDTQSAAIIDPKEVQMLFSLTPAEANIAVALADGLTLSEYAELKGISIGTTRIQLKSVFAKMGINRQAELVRKLYSSVSMPIQ</sequence>
<dbReference type="GO" id="GO:0006355">
    <property type="term" value="P:regulation of DNA-templated transcription"/>
    <property type="evidence" value="ECO:0007669"/>
    <property type="project" value="InterPro"/>
</dbReference>
<dbReference type="SUPFAM" id="SSF46894">
    <property type="entry name" value="C-terminal effector domain of the bipartite response regulators"/>
    <property type="match status" value="1"/>
</dbReference>
<dbReference type="OrthoDB" id="5497412at2"/>
<gene>
    <name evidence="2" type="ORF">Ga0061065_104164</name>
</gene>
<dbReference type="EMBL" id="CYHG01000004">
    <property type="protein sequence ID" value="CUB03733.1"/>
    <property type="molecule type" value="Genomic_DNA"/>
</dbReference>
<dbReference type="Proteomes" id="UP000182769">
    <property type="component" value="Unassembled WGS sequence"/>
</dbReference>
<dbReference type="InterPro" id="IPR000792">
    <property type="entry name" value="Tscrpt_reg_LuxR_C"/>
</dbReference>
<evidence type="ECO:0000259" key="1">
    <source>
        <dbReference type="SMART" id="SM00421"/>
    </source>
</evidence>